<organism evidence="13 14">
    <name type="scientific">Adineta steineri</name>
    <dbReference type="NCBI Taxonomy" id="433720"/>
    <lineage>
        <taxon>Eukaryota</taxon>
        <taxon>Metazoa</taxon>
        <taxon>Spiralia</taxon>
        <taxon>Gnathifera</taxon>
        <taxon>Rotifera</taxon>
        <taxon>Eurotatoria</taxon>
        <taxon>Bdelloidea</taxon>
        <taxon>Adinetida</taxon>
        <taxon>Adinetidae</taxon>
        <taxon>Adineta</taxon>
    </lineage>
</organism>
<sequence length="125" mass="14790">TYVQFISASGIYVVMLEVIVRKFLRFIPILIIFVLGFGFSFHMLLQNQNVYHHTFDALIRTVLMLTGEFNYEEHLYRFENENGRYYYQIIFLLYILFCLLITILIMNLLIANAVGEIPPLIERAN</sequence>
<evidence type="ECO:0000256" key="10">
    <source>
        <dbReference type="ARBA" id="ARBA00023303"/>
    </source>
</evidence>
<keyword evidence="9" id="KW-0325">Glycoprotein</keyword>
<name>A0A815USV9_9BILA</name>
<feature type="domain" description="Ion transport" evidence="12">
    <location>
        <begin position="10"/>
        <end position="116"/>
    </location>
</feature>
<evidence type="ECO:0000313" key="14">
    <source>
        <dbReference type="Proteomes" id="UP000663891"/>
    </source>
</evidence>
<dbReference type="Pfam" id="PF00520">
    <property type="entry name" value="Ion_trans"/>
    <property type="match status" value="1"/>
</dbReference>
<dbReference type="EMBL" id="CAJNON010003444">
    <property type="protein sequence ID" value="CAF1523981.1"/>
    <property type="molecule type" value="Genomic_DNA"/>
</dbReference>
<feature type="non-terminal residue" evidence="13">
    <location>
        <position position="1"/>
    </location>
</feature>
<dbReference type="GO" id="GO:0005216">
    <property type="term" value="F:monoatomic ion channel activity"/>
    <property type="evidence" value="ECO:0007669"/>
    <property type="project" value="InterPro"/>
</dbReference>
<protein>
    <recommendedName>
        <fullName evidence="12">Ion transport domain-containing protein</fullName>
    </recommendedName>
</protein>
<keyword evidence="10" id="KW-0407">Ion channel</keyword>
<feature type="non-terminal residue" evidence="13">
    <location>
        <position position="125"/>
    </location>
</feature>
<keyword evidence="5 11" id="KW-1133">Transmembrane helix</keyword>
<evidence type="ECO:0000259" key="12">
    <source>
        <dbReference type="Pfam" id="PF00520"/>
    </source>
</evidence>
<evidence type="ECO:0000256" key="2">
    <source>
        <dbReference type="ARBA" id="ARBA00022448"/>
    </source>
</evidence>
<accession>A0A815USV9</accession>
<evidence type="ECO:0000256" key="5">
    <source>
        <dbReference type="ARBA" id="ARBA00022989"/>
    </source>
</evidence>
<evidence type="ECO:0000313" key="13">
    <source>
        <dbReference type="EMBL" id="CAF1523981.1"/>
    </source>
</evidence>
<keyword evidence="2" id="KW-0813">Transport</keyword>
<reference evidence="13" key="1">
    <citation type="submission" date="2021-02" db="EMBL/GenBank/DDBJ databases">
        <authorList>
            <person name="Nowell W R."/>
        </authorList>
    </citation>
    <scope>NUCLEOTIDE SEQUENCE</scope>
</reference>
<keyword evidence="6" id="KW-0040">ANK repeat</keyword>
<evidence type="ECO:0000256" key="1">
    <source>
        <dbReference type="ARBA" id="ARBA00004141"/>
    </source>
</evidence>
<dbReference type="InterPro" id="IPR052076">
    <property type="entry name" value="TRP_cation_channel"/>
</dbReference>
<comment type="caution">
    <text evidence="13">The sequence shown here is derived from an EMBL/GenBank/DDBJ whole genome shotgun (WGS) entry which is preliminary data.</text>
</comment>
<evidence type="ECO:0000256" key="7">
    <source>
        <dbReference type="ARBA" id="ARBA00023065"/>
    </source>
</evidence>
<feature type="transmembrane region" description="Helical" evidence="11">
    <location>
        <begin position="23"/>
        <end position="45"/>
    </location>
</feature>
<evidence type="ECO:0000256" key="4">
    <source>
        <dbReference type="ARBA" id="ARBA00022737"/>
    </source>
</evidence>
<keyword evidence="8 11" id="KW-0472">Membrane</keyword>
<evidence type="ECO:0000256" key="3">
    <source>
        <dbReference type="ARBA" id="ARBA00022692"/>
    </source>
</evidence>
<dbReference type="PANTHER" id="PTHR47143:SF1">
    <property type="entry name" value="ION_TRANS DOMAIN-CONTAINING PROTEIN"/>
    <property type="match status" value="1"/>
</dbReference>
<dbReference type="GO" id="GO:1902495">
    <property type="term" value="C:transmembrane transporter complex"/>
    <property type="evidence" value="ECO:0007669"/>
    <property type="project" value="TreeGrafter"/>
</dbReference>
<keyword evidence="3 11" id="KW-0812">Transmembrane</keyword>
<feature type="transmembrane region" description="Helical" evidence="11">
    <location>
        <begin position="85"/>
        <end position="110"/>
    </location>
</feature>
<gene>
    <name evidence="13" type="ORF">VCS650_LOCUS43406</name>
</gene>
<dbReference type="Proteomes" id="UP000663891">
    <property type="component" value="Unassembled WGS sequence"/>
</dbReference>
<dbReference type="PANTHER" id="PTHR47143">
    <property type="entry name" value="TRANSIENT RECEPTOR POTENTIAL CATION CHANNEL PROTEIN PAINLESS"/>
    <property type="match status" value="1"/>
</dbReference>
<comment type="subcellular location">
    <subcellularLocation>
        <location evidence="1">Membrane</location>
        <topology evidence="1">Multi-pass membrane protein</topology>
    </subcellularLocation>
</comment>
<evidence type="ECO:0000256" key="11">
    <source>
        <dbReference type="SAM" id="Phobius"/>
    </source>
</evidence>
<evidence type="ECO:0000256" key="6">
    <source>
        <dbReference type="ARBA" id="ARBA00023043"/>
    </source>
</evidence>
<keyword evidence="4" id="KW-0677">Repeat</keyword>
<evidence type="ECO:0000256" key="9">
    <source>
        <dbReference type="ARBA" id="ARBA00023180"/>
    </source>
</evidence>
<dbReference type="OrthoDB" id="1661883at2759"/>
<dbReference type="AlphaFoldDB" id="A0A815USV9"/>
<dbReference type="InterPro" id="IPR005821">
    <property type="entry name" value="Ion_trans_dom"/>
</dbReference>
<proteinExistence type="predicted"/>
<keyword evidence="7" id="KW-0406">Ion transport</keyword>
<evidence type="ECO:0000256" key="8">
    <source>
        <dbReference type="ARBA" id="ARBA00023136"/>
    </source>
</evidence>